<name>A0ABP8LRL2_9BACT</name>
<evidence type="ECO:0000313" key="8">
    <source>
        <dbReference type="EMBL" id="GAA4433928.1"/>
    </source>
</evidence>
<dbReference type="InterPro" id="IPR029045">
    <property type="entry name" value="ClpP/crotonase-like_dom_sf"/>
</dbReference>
<dbReference type="EMBL" id="BAABEY010000010">
    <property type="protein sequence ID" value="GAA4433928.1"/>
    <property type="molecule type" value="Genomic_DNA"/>
</dbReference>
<evidence type="ECO:0000256" key="6">
    <source>
        <dbReference type="SAM" id="MobiDB-lite"/>
    </source>
</evidence>
<evidence type="ECO:0000313" key="9">
    <source>
        <dbReference type="Proteomes" id="UP001501508"/>
    </source>
</evidence>
<evidence type="ECO:0000256" key="3">
    <source>
        <dbReference type="ARBA" id="ARBA00022801"/>
    </source>
</evidence>
<dbReference type="InterPro" id="IPR020992">
    <property type="entry name" value="Tail_Prtase_C"/>
</dbReference>
<gene>
    <name evidence="8" type="ORF">GCM10023091_08150</name>
</gene>
<sequence length="710" mass="80004">MRKYLITLIPVIFAGGNIRDTDRTDVPQDSSAVRGVFQDLKPTSAQYEAEDTSLKLLTRLHYRKVAVNDSLSSVILDKYLKDIDPGRLYFTKEDIDQFEKYRYSFDDFLKNGELDVPYDIFNLYRKRWLERNDYITKILANPKLQDFTGKETLEADREKLPWAPNTAALDDLWFRYIKSEALDLKLAGKADTAAITLLQQRYKNRARNLGRIKTEQAFQTYFNSYAESIDPHTSYMSPVAADRFNQEMSQSLEGIGAQLQEDGDYIRIKDIIPGGPAYKSKFFKKEDRIIGVAQGENGAMVDIVGWFVDDAVKLIKGPKGTIVRLQILPADALPNTSPKEYLLVREKINLVEGRAKKQIITVPTAQGERKLGVISIPQFYRDFEGVQRREKGFASTSVDVQNLIRELKKEGIDGLVIDLRNNGGGSLFEAVAMTGLFIKNGPVVQIKETMGDTEVQSDTDPAIAYDGPLAVMVNRFSASASEIFAAAIQDYKRGVIVGEQTFGKGTVQTLINLNQYDPGAKEELGKIKMTTAKFYRINGSSTQLEGVTPDVGLPTAHVTDEFREKSQSSALPWDQIKSVAYEETPFINEKLLDWLNDNHKKRLKSDETLIKLVSDLAIFKEAREQKTLSLNEAIRKKERDDAEKKREVIASVNDDLSGEDEDAEADTTATNTKAAKKDVYLQETGRILSDIVAFTKEPSLVDRQRKSKKK</sequence>
<dbReference type="SUPFAM" id="SSF52096">
    <property type="entry name" value="ClpP/crotonase"/>
    <property type="match status" value="1"/>
</dbReference>
<protein>
    <submittedName>
        <fullName evidence="8">Carboxy terminal-processing peptidase</fullName>
    </submittedName>
</protein>
<comment type="similarity">
    <text evidence="1 5">Belongs to the peptidase S41A family.</text>
</comment>
<reference evidence="9" key="1">
    <citation type="journal article" date="2019" name="Int. J. Syst. Evol. Microbiol.">
        <title>The Global Catalogue of Microorganisms (GCM) 10K type strain sequencing project: providing services to taxonomists for standard genome sequencing and annotation.</title>
        <authorList>
            <consortium name="The Broad Institute Genomics Platform"/>
            <consortium name="The Broad Institute Genome Sequencing Center for Infectious Disease"/>
            <person name="Wu L."/>
            <person name="Ma J."/>
        </authorList>
    </citation>
    <scope>NUCLEOTIDE SEQUENCE [LARGE SCALE GENOMIC DNA]</scope>
    <source>
        <strain evidence="9">JCM 31920</strain>
    </source>
</reference>
<accession>A0ABP8LRL2</accession>
<dbReference type="Pfam" id="PF11818">
    <property type="entry name" value="DUF3340"/>
    <property type="match status" value="1"/>
</dbReference>
<dbReference type="NCBIfam" id="TIGR00225">
    <property type="entry name" value="prc"/>
    <property type="match status" value="1"/>
</dbReference>
<dbReference type="Gene3D" id="2.30.42.10">
    <property type="match status" value="1"/>
</dbReference>
<keyword evidence="3 5" id="KW-0378">Hydrolase</keyword>
<feature type="region of interest" description="Disordered" evidence="6">
    <location>
        <begin position="651"/>
        <end position="670"/>
    </location>
</feature>
<dbReference type="Pfam" id="PF03572">
    <property type="entry name" value="Peptidase_S41"/>
    <property type="match status" value="1"/>
</dbReference>
<dbReference type="InterPro" id="IPR036034">
    <property type="entry name" value="PDZ_sf"/>
</dbReference>
<evidence type="ECO:0000256" key="4">
    <source>
        <dbReference type="ARBA" id="ARBA00022825"/>
    </source>
</evidence>
<feature type="domain" description="PDZ" evidence="7">
    <location>
        <begin position="245"/>
        <end position="316"/>
    </location>
</feature>
<dbReference type="RefSeq" id="WP_345026787.1">
    <property type="nucleotide sequence ID" value="NZ_BAABEY010000010.1"/>
</dbReference>
<keyword evidence="4 5" id="KW-0720">Serine protease</keyword>
<dbReference type="SMART" id="SM00245">
    <property type="entry name" value="TSPc"/>
    <property type="match status" value="1"/>
</dbReference>
<dbReference type="Pfam" id="PF00595">
    <property type="entry name" value="PDZ"/>
    <property type="match status" value="1"/>
</dbReference>
<dbReference type="CDD" id="cd07560">
    <property type="entry name" value="Peptidase_S41_CPP"/>
    <property type="match status" value="1"/>
</dbReference>
<keyword evidence="9" id="KW-1185">Reference proteome</keyword>
<dbReference type="Proteomes" id="UP001501508">
    <property type="component" value="Unassembled WGS sequence"/>
</dbReference>
<keyword evidence="2 5" id="KW-0645">Protease</keyword>
<comment type="caution">
    <text evidence="8">The sequence shown here is derived from an EMBL/GenBank/DDBJ whole genome shotgun (WGS) entry which is preliminary data.</text>
</comment>
<dbReference type="InterPro" id="IPR005151">
    <property type="entry name" value="Tail-specific_protease"/>
</dbReference>
<dbReference type="CDD" id="cd06782">
    <property type="entry name" value="cpPDZ_CPP-like"/>
    <property type="match status" value="1"/>
</dbReference>
<dbReference type="PROSITE" id="PS50106">
    <property type="entry name" value="PDZ"/>
    <property type="match status" value="1"/>
</dbReference>
<evidence type="ECO:0000256" key="1">
    <source>
        <dbReference type="ARBA" id="ARBA00009179"/>
    </source>
</evidence>
<dbReference type="SUPFAM" id="SSF50156">
    <property type="entry name" value="PDZ domain-like"/>
    <property type="match status" value="1"/>
</dbReference>
<dbReference type="InterPro" id="IPR001478">
    <property type="entry name" value="PDZ"/>
</dbReference>
<evidence type="ECO:0000256" key="2">
    <source>
        <dbReference type="ARBA" id="ARBA00022670"/>
    </source>
</evidence>
<dbReference type="PANTHER" id="PTHR32060">
    <property type="entry name" value="TAIL-SPECIFIC PROTEASE"/>
    <property type="match status" value="1"/>
</dbReference>
<dbReference type="Pfam" id="PF17804">
    <property type="entry name" value="TSP_NTD"/>
    <property type="match status" value="1"/>
</dbReference>
<proteinExistence type="inferred from homology"/>
<dbReference type="InterPro" id="IPR004447">
    <property type="entry name" value="Peptidase_S41A"/>
</dbReference>
<evidence type="ECO:0000256" key="5">
    <source>
        <dbReference type="RuleBase" id="RU004404"/>
    </source>
</evidence>
<dbReference type="Gene3D" id="3.90.226.10">
    <property type="entry name" value="2-enoyl-CoA Hydratase, Chain A, domain 1"/>
    <property type="match status" value="1"/>
</dbReference>
<organism evidence="8 9">
    <name type="scientific">Ravibacter arvi</name>
    <dbReference type="NCBI Taxonomy" id="2051041"/>
    <lineage>
        <taxon>Bacteria</taxon>
        <taxon>Pseudomonadati</taxon>
        <taxon>Bacteroidota</taxon>
        <taxon>Cytophagia</taxon>
        <taxon>Cytophagales</taxon>
        <taxon>Spirosomataceae</taxon>
        <taxon>Ravibacter</taxon>
    </lineage>
</organism>
<evidence type="ECO:0000259" key="7">
    <source>
        <dbReference type="PROSITE" id="PS50106"/>
    </source>
</evidence>
<dbReference type="SMART" id="SM00228">
    <property type="entry name" value="PDZ"/>
    <property type="match status" value="1"/>
</dbReference>
<dbReference type="InterPro" id="IPR040573">
    <property type="entry name" value="TSP_N"/>
</dbReference>
<dbReference type="PANTHER" id="PTHR32060:SF22">
    <property type="entry name" value="CARBOXYL-TERMINAL-PROCESSING PEPTIDASE 3, CHLOROPLASTIC"/>
    <property type="match status" value="1"/>
</dbReference>
<feature type="compositionally biased region" description="Acidic residues" evidence="6">
    <location>
        <begin position="656"/>
        <end position="665"/>
    </location>
</feature>